<dbReference type="EMBL" id="CP002546">
    <property type="protein sequence ID" value="ADY59148.1"/>
    <property type="molecule type" value="Genomic_DNA"/>
</dbReference>
<feature type="transmembrane region" description="Helical" evidence="1">
    <location>
        <begin position="12"/>
        <end position="34"/>
    </location>
</feature>
<dbReference type="Proteomes" id="UP000006860">
    <property type="component" value="Chromosome"/>
</dbReference>
<sequence length="140" mass="14782">MNPDDPAGMGPRIIAGAFGLAFGGIGLSVLIGMWVAPFGAFHSPPLFFRVFASFIAIPFVAVGFGSLYGAVTGMPLNGMREKFRHTSTIHPGSHTRQRGPMQTECPKCAAPIGDAEISPSGDVKCVHCNSWFNVHHASLG</sequence>
<evidence type="ECO:0000313" key="2">
    <source>
        <dbReference type="EMBL" id="ADY59148.1"/>
    </source>
</evidence>
<dbReference type="KEGG" id="pbs:Plabr_1537"/>
<dbReference type="HOGENOM" id="CLU_1833716_0_0_0"/>
<protein>
    <submittedName>
        <fullName evidence="2">Uncharacterized protein</fullName>
    </submittedName>
</protein>
<keyword evidence="3" id="KW-1185">Reference proteome</keyword>
<evidence type="ECO:0000313" key="3">
    <source>
        <dbReference type="Proteomes" id="UP000006860"/>
    </source>
</evidence>
<name>F0SRM5_RUBBR</name>
<dbReference type="AlphaFoldDB" id="F0SRM5"/>
<keyword evidence="1" id="KW-1133">Transmembrane helix</keyword>
<gene>
    <name evidence="2" type="ordered locus">Plabr_1537</name>
</gene>
<reference evidence="3" key="1">
    <citation type="submission" date="2011-02" db="EMBL/GenBank/DDBJ databases">
        <title>The complete genome of Planctomyces brasiliensis DSM 5305.</title>
        <authorList>
            <person name="Lucas S."/>
            <person name="Copeland A."/>
            <person name="Lapidus A."/>
            <person name="Bruce D."/>
            <person name="Goodwin L."/>
            <person name="Pitluck S."/>
            <person name="Kyrpides N."/>
            <person name="Mavromatis K."/>
            <person name="Pagani I."/>
            <person name="Ivanova N."/>
            <person name="Ovchinnikova G."/>
            <person name="Lu M."/>
            <person name="Detter J.C."/>
            <person name="Han C."/>
            <person name="Land M."/>
            <person name="Hauser L."/>
            <person name="Markowitz V."/>
            <person name="Cheng J.-F."/>
            <person name="Hugenholtz P."/>
            <person name="Woyke T."/>
            <person name="Wu D."/>
            <person name="Tindall B."/>
            <person name="Pomrenke H.G."/>
            <person name="Brambilla E."/>
            <person name="Klenk H.-P."/>
            <person name="Eisen J.A."/>
        </authorList>
    </citation>
    <scope>NUCLEOTIDE SEQUENCE [LARGE SCALE GENOMIC DNA]</scope>
    <source>
        <strain evidence="3">ATCC 49424 / DSM 5305 / JCM 21570 / NBRC 103401 / IFAM 1448</strain>
    </source>
</reference>
<evidence type="ECO:0000256" key="1">
    <source>
        <dbReference type="SAM" id="Phobius"/>
    </source>
</evidence>
<accession>F0SRM5</accession>
<proteinExistence type="predicted"/>
<dbReference type="RefSeq" id="WP_013627876.1">
    <property type="nucleotide sequence ID" value="NC_015174.1"/>
</dbReference>
<keyword evidence="1" id="KW-0472">Membrane</keyword>
<keyword evidence="1" id="KW-0812">Transmembrane</keyword>
<organism evidence="2 3">
    <name type="scientific">Rubinisphaera brasiliensis (strain ATCC 49424 / DSM 5305 / JCM 21570 / IAM 15109 / NBRC 103401 / IFAM 1448)</name>
    <name type="common">Planctomyces brasiliensis</name>
    <dbReference type="NCBI Taxonomy" id="756272"/>
    <lineage>
        <taxon>Bacteria</taxon>
        <taxon>Pseudomonadati</taxon>
        <taxon>Planctomycetota</taxon>
        <taxon>Planctomycetia</taxon>
        <taxon>Planctomycetales</taxon>
        <taxon>Planctomycetaceae</taxon>
        <taxon>Rubinisphaera</taxon>
    </lineage>
</organism>
<feature type="transmembrane region" description="Helical" evidence="1">
    <location>
        <begin position="46"/>
        <end position="71"/>
    </location>
</feature>
<dbReference type="OrthoDB" id="268322at2"/>